<evidence type="ECO:0000313" key="3">
    <source>
        <dbReference type="Proteomes" id="UP000292235"/>
    </source>
</evidence>
<keyword evidence="3" id="KW-1185">Reference proteome</keyword>
<reference evidence="2 3" key="1">
    <citation type="submission" date="2019-02" db="EMBL/GenBank/DDBJ databases">
        <authorList>
            <person name="Khodamoradi S."/>
            <person name="Hahnke R.L."/>
            <person name="Kaempfer P."/>
            <person name="Schumann P."/>
            <person name="Rohde M."/>
            <person name="Steinert M."/>
            <person name="Luzhetskyy A."/>
            <person name="Wink J."/>
            <person name="Ruckert C."/>
        </authorList>
    </citation>
    <scope>NUCLEOTIDE SEQUENCE [LARGE SCALE GENOMIC DNA]</scope>
    <source>
        <strain evidence="2 3">M2</strain>
    </source>
</reference>
<dbReference type="AlphaFoldDB" id="A0A4P6QAK9"/>
<dbReference type="EMBL" id="CP036455">
    <property type="protein sequence ID" value="QBI56589.1"/>
    <property type="molecule type" value="Genomic_DNA"/>
</dbReference>
<dbReference type="InterPro" id="IPR007278">
    <property type="entry name" value="DUF397"/>
</dbReference>
<gene>
    <name evidence="2" type="ORF">EKD16_24220</name>
</gene>
<dbReference type="RefSeq" id="WP_131101552.1">
    <property type="nucleotide sequence ID" value="NZ_CP036455.1"/>
</dbReference>
<organism evidence="2 3">
    <name type="scientific">Streptomonospora litoralis</name>
    <dbReference type="NCBI Taxonomy" id="2498135"/>
    <lineage>
        <taxon>Bacteria</taxon>
        <taxon>Bacillati</taxon>
        <taxon>Actinomycetota</taxon>
        <taxon>Actinomycetes</taxon>
        <taxon>Streptosporangiales</taxon>
        <taxon>Nocardiopsidaceae</taxon>
        <taxon>Streptomonospora</taxon>
    </lineage>
</organism>
<dbReference type="Proteomes" id="UP000292235">
    <property type="component" value="Chromosome"/>
</dbReference>
<evidence type="ECO:0000313" key="2">
    <source>
        <dbReference type="EMBL" id="QBI56589.1"/>
    </source>
</evidence>
<proteinExistence type="predicted"/>
<feature type="domain" description="DUF397" evidence="1">
    <location>
        <begin position="6"/>
        <end position="56"/>
    </location>
</feature>
<name>A0A4P6QAK9_9ACTN</name>
<sequence length="59" mass="6479">MSESRVWHKSSYSSGGADNCVEVAAGAQTLMRDTQHREHGHLSFPSAEWSAFLSDLEAL</sequence>
<evidence type="ECO:0000259" key="1">
    <source>
        <dbReference type="Pfam" id="PF04149"/>
    </source>
</evidence>
<protein>
    <recommendedName>
        <fullName evidence="1">DUF397 domain-containing protein</fullName>
    </recommendedName>
</protein>
<dbReference type="Pfam" id="PF04149">
    <property type="entry name" value="DUF397"/>
    <property type="match status" value="1"/>
</dbReference>
<dbReference type="OrthoDB" id="4570646at2"/>
<dbReference type="KEGG" id="strr:EKD16_24220"/>
<accession>A0A4P6QAK9</accession>